<reference evidence="5 6" key="1">
    <citation type="submission" date="2016-10" db="EMBL/GenBank/DDBJ databases">
        <authorList>
            <person name="de Groot N.N."/>
        </authorList>
    </citation>
    <scope>NUCLEOTIDE SEQUENCE [LARGE SCALE GENOMIC DNA]</scope>
    <source>
        <strain evidence="5 6">DSM 43357</strain>
    </source>
</reference>
<keyword evidence="3" id="KW-0446">Lipid-binding</keyword>
<dbReference type="RefSeq" id="WP_063792154.1">
    <property type="nucleotide sequence ID" value="NZ_BBZG01000002.1"/>
</dbReference>
<evidence type="ECO:0000256" key="2">
    <source>
        <dbReference type="ARBA" id="ARBA00023034"/>
    </source>
</evidence>
<organism evidence="5 6">
    <name type="scientific">Nonomuraea pusilla</name>
    <dbReference type="NCBI Taxonomy" id="46177"/>
    <lineage>
        <taxon>Bacteria</taxon>
        <taxon>Bacillati</taxon>
        <taxon>Actinomycetota</taxon>
        <taxon>Actinomycetes</taxon>
        <taxon>Streptosporangiales</taxon>
        <taxon>Streptosporangiaceae</taxon>
        <taxon>Nonomuraea</taxon>
    </lineage>
</organism>
<dbReference type="STRING" id="46177.SAMN05660976_02794"/>
<dbReference type="InterPro" id="IPR008628">
    <property type="entry name" value="GPP34-like"/>
</dbReference>
<gene>
    <name evidence="5" type="ORF">SAMN05660976_02794</name>
</gene>
<dbReference type="GO" id="GO:0005737">
    <property type="term" value="C:cytoplasm"/>
    <property type="evidence" value="ECO:0007669"/>
    <property type="project" value="UniProtKB-ARBA"/>
</dbReference>
<name>A0A1H7R4W1_9ACTN</name>
<dbReference type="EMBL" id="FOBF01000005">
    <property type="protein sequence ID" value="SEL55162.1"/>
    <property type="molecule type" value="Genomic_DNA"/>
</dbReference>
<dbReference type="Gene3D" id="1.10.3630.10">
    <property type="entry name" value="yeast vps74-n-term truncation variant domain like"/>
    <property type="match status" value="1"/>
</dbReference>
<proteinExistence type="predicted"/>
<dbReference type="AlphaFoldDB" id="A0A1H7R4W1"/>
<evidence type="ECO:0000256" key="4">
    <source>
        <dbReference type="ARBA" id="ARBA00023136"/>
    </source>
</evidence>
<evidence type="ECO:0000256" key="3">
    <source>
        <dbReference type="ARBA" id="ARBA00023121"/>
    </source>
</evidence>
<dbReference type="GO" id="GO:0012505">
    <property type="term" value="C:endomembrane system"/>
    <property type="evidence" value="ECO:0007669"/>
    <property type="project" value="UniProtKB-ARBA"/>
</dbReference>
<dbReference type="Pfam" id="PF05719">
    <property type="entry name" value="GPP34"/>
    <property type="match status" value="1"/>
</dbReference>
<dbReference type="OrthoDB" id="4717569at2"/>
<evidence type="ECO:0000313" key="6">
    <source>
        <dbReference type="Proteomes" id="UP000198953"/>
    </source>
</evidence>
<keyword evidence="6" id="KW-1185">Reference proteome</keyword>
<keyword evidence="2" id="KW-0333">Golgi apparatus</keyword>
<sequence>MDIPDSLPAQLYLLCYDPRRRRVVTNHRSPYLLQAAALTELLLRGRLADDGGRVRVVRDDPVGDPVLDDVLLRVAGSRPHRWRHWISRDGRATARAVLDALESGGWVRVERRRTLLLLTRSEVRVRDARVPKRLATRVSGALTGPLSRVGEQQAALVALAAAGEVRTALPKAKLRAYEERVARLTERSGRAAPELRKAIRNLHASADG</sequence>
<accession>A0A1H7R4W1</accession>
<comment type="subcellular location">
    <subcellularLocation>
        <location evidence="1">Golgi apparatus membrane</location>
        <topology evidence="1">Peripheral membrane protein</topology>
        <orientation evidence="1">Cytoplasmic side</orientation>
    </subcellularLocation>
</comment>
<evidence type="ECO:0000313" key="5">
    <source>
        <dbReference type="EMBL" id="SEL55162.1"/>
    </source>
</evidence>
<keyword evidence="4" id="KW-0472">Membrane</keyword>
<evidence type="ECO:0000256" key="1">
    <source>
        <dbReference type="ARBA" id="ARBA00004255"/>
    </source>
</evidence>
<protein>
    <submittedName>
        <fullName evidence="5">Golgi phosphoprotein 3 (GPP34)</fullName>
    </submittedName>
</protein>
<dbReference type="GO" id="GO:0070273">
    <property type="term" value="F:phosphatidylinositol-4-phosphate binding"/>
    <property type="evidence" value="ECO:0007669"/>
    <property type="project" value="InterPro"/>
</dbReference>
<dbReference type="InterPro" id="IPR038261">
    <property type="entry name" value="GPP34-like_sf"/>
</dbReference>
<dbReference type="Proteomes" id="UP000198953">
    <property type="component" value="Unassembled WGS sequence"/>
</dbReference>